<dbReference type="EMBL" id="KB293927">
    <property type="protein sequence ID" value="ELU15216.1"/>
    <property type="molecule type" value="Genomic_DNA"/>
</dbReference>
<dbReference type="AlphaFoldDB" id="R7VG04"/>
<dbReference type="SUPFAM" id="SSF81321">
    <property type="entry name" value="Family A G protein-coupled receptor-like"/>
    <property type="match status" value="1"/>
</dbReference>
<evidence type="ECO:0000256" key="4">
    <source>
        <dbReference type="ARBA" id="ARBA00022989"/>
    </source>
</evidence>
<feature type="transmembrane region" description="Helical" evidence="7">
    <location>
        <begin position="44"/>
        <end position="66"/>
    </location>
</feature>
<keyword evidence="11" id="KW-1185">Reference proteome</keyword>
<evidence type="ECO:0000256" key="3">
    <source>
        <dbReference type="ARBA" id="ARBA00022692"/>
    </source>
</evidence>
<evidence type="ECO:0000256" key="7">
    <source>
        <dbReference type="SAM" id="Phobius"/>
    </source>
</evidence>
<feature type="transmembrane region" description="Helical" evidence="7">
    <location>
        <begin position="120"/>
        <end position="140"/>
    </location>
</feature>
<dbReference type="GO" id="GO:0004930">
    <property type="term" value="F:G protein-coupled receptor activity"/>
    <property type="evidence" value="ECO:0007669"/>
    <property type="project" value="UniProtKB-KW"/>
</dbReference>
<comment type="similarity">
    <text evidence="6">Belongs to the G-protein coupled receptor 1 family.</text>
</comment>
<keyword evidence="3 6" id="KW-0812">Transmembrane</keyword>
<dbReference type="EnsemblMetazoa" id="CapteT187200">
    <property type="protein sequence ID" value="CapteP187200"/>
    <property type="gene ID" value="CapteG187200"/>
</dbReference>
<evidence type="ECO:0000256" key="5">
    <source>
        <dbReference type="ARBA" id="ARBA00023136"/>
    </source>
</evidence>
<name>R7VG04_CAPTE</name>
<keyword evidence="6" id="KW-0807">Transducer</keyword>
<feature type="transmembrane region" description="Helical" evidence="7">
    <location>
        <begin position="78"/>
        <end position="99"/>
    </location>
</feature>
<keyword evidence="5 7" id="KW-0472">Membrane</keyword>
<reference evidence="9 11" key="2">
    <citation type="journal article" date="2013" name="Nature">
        <title>Insights into bilaterian evolution from three spiralian genomes.</title>
        <authorList>
            <person name="Simakov O."/>
            <person name="Marletaz F."/>
            <person name="Cho S.J."/>
            <person name="Edsinger-Gonzales E."/>
            <person name="Havlak P."/>
            <person name="Hellsten U."/>
            <person name="Kuo D.H."/>
            <person name="Larsson T."/>
            <person name="Lv J."/>
            <person name="Arendt D."/>
            <person name="Savage R."/>
            <person name="Osoegawa K."/>
            <person name="de Jong P."/>
            <person name="Grimwood J."/>
            <person name="Chapman J.A."/>
            <person name="Shapiro H."/>
            <person name="Aerts A."/>
            <person name="Otillar R.P."/>
            <person name="Terry A.Y."/>
            <person name="Boore J.L."/>
            <person name="Grigoriev I.V."/>
            <person name="Lindberg D.R."/>
            <person name="Seaver E.C."/>
            <person name="Weisblat D.A."/>
            <person name="Putnam N.H."/>
            <person name="Rokhsar D.S."/>
        </authorList>
    </citation>
    <scope>NUCLEOTIDE SEQUENCE</scope>
    <source>
        <strain evidence="9 11">I ESC-2004</strain>
    </source>
</reference>
<sequence length="291" mass="32664">MSPTEEILDKVGLFLCSVIVLGNLLILVAGFVNRDLRSKTPVLIQSLAVADLFVGVAFMAAFSIALSRQNLPSMVVDALYVGIEWVSYCSVMHLVCIAADRFISVLSPLRYPMFESRMNSVMLAACWILALVTAVISRMLPLHRLMKEIIHVVTYSATGLMFFGCYGYIGFIARKHRLRIQSQIPQQQTPMQNRATQVLMTVVGVCALLWGPYIGLMLYYLVHDEARLKVLEKVLVLPAIANSGVNIFIYSFMKKRFRDTLFELLPCGNHSSERRRGGVWVVQRTTQPPST</sequence>
<feature type="transmembrane region" description="Helical" evidence="7">
    <location>
        <begin position="198"/>
        <end position="222"/>
    </location>
</feature>
<dbReference type="HOGENOM" id="CLU_009579_21_0_1"/>
<feature type="domain" description="G-protein coupled receptors family 1 profile" evidence="8">
    <location>
        <begin position="22"/>
        <end position="250"/>
    </location>
</feature>
<evidence type="ECO:0000313" key="9">
    <source>
        <dbReference type="EMBL" id="ELU15216.1"/>
    </source>
</evidence>
<accession>R7VG04</accession>
<dbReference type="Proteomes" id="UP000014760">
    <property type="component" value="Unassembled WGS sequence"/>
</dbReference>
<keyword evidence="2" id="KW-1003">Cell membrane</keyword>
<dbReference type="OrthoDB" id="6101402at2759"/>
<dbReference type="PROSITE" id="PS50262">
    <property type="entry name" value="G_PROTEIN_RECEP_F1_2"/>
    <property type="match status" value="1"/>
</dbReference>
<protein>
    <recommendedName>
        <fullName evidence="8">G-protein coupled receptors family 1 profile domain-containing protein</fullName>
    </recommendedName>
</protein>
<keyword evidence="6" id="KW-0297">G-protein coupled receptor</keyword>
<dbReference type="SMART" id="SM01381">
    <property type="entry name" value="7TM_GPCR_Srsx"/>
    <property type="match status" value="1"/>
</dbReference>
<feature type="transmembrane region" description="Helical" evidence="7">
    <location>
        <begin position="152"/>
        <end position="173"/>
    </location>
</feature>
<dbReference type="Pfam" id="PF00001">
    <property type="entry name" value="7tm_1"/>
    <property type="match status" value="1"/>
</dbReference>
<reference evidence="11" key="1">
    <citation type="submission" date="2012-12" db="EMBL/GenBank/DDBJ databases">
        <authorList>
            <person name="Hellsten U."/>
            <person name="Grimwood J."/>
            <person name="Chapman J.A."/>
            <person name="Shapiro H."/>
            <person name="Aerts A."/>
            <person name="Otillar R.P."/>
            <person name="Terry A.Y."/>
            <person name="Boore J.L."/>
            <person name="Simakov O."/>
            <person name="Marletaz F."/>
            <person name="Cho S.-J."/>
            <person name="Edsinger-Gonzales E."/>
            <person name="Havlak P."/>
            <person name="Kuo D.-H."/>
            <person name="Larsson T."/>
            <person name="Lv J."/>
            <person name="Arendt D."/>
            <person name="Savage R."/>
            <person name="Osoegawa K."/>
            <person name="de Jong P."/>
            <person name="Lindberg D.R."/>
            <person name="Seaver E.C."/>
            <person name="Weisblat D.A."/>
            <person name="Putnam N.H."/>
            <person name="Grigoriev I.V."/>
            <person name="Rokhsar D.S."/>
        </authorList>
    </citation>
    <scope>NUCLEOTIDE SEQUENCE</scope>
    <source>
        <strain evidence="11">I ESC-2004</strain>
    </source>
</reference>
<dbReference type="PRINTS" id="PR00237">
    <property type="entry name" value="GPCRRHODOPSN"/>
</dbReference>
<dbReference type="InterPro" id="IPR017452">
    <property type="entry name" value="GPCR_Rhodpsn_7TM"/>
</dbReference>
<reference evidence="10" key="3">
    <citation type="submission" date="2015-06" db="UniProtKB">
        <authorList>
            <consortium name="EnsemblMetazoa"/>
        </authorList>
    </citation>
    <scope>IDENTIFICATION</scope>
</reference>
<evidence type="ECO:0000313" key="10">
    <source>
        <dbReference type="EnsemblMetazoa" id="CapteP187200"/>
    </source>
</evidence>
<dbReference type="PANTHER" id="PTHR22750">
    <property type="entry name" value="G-PROTEIN COUPLED RECEPTOR"/>
    <property type="match status" value="1"/>
</dbReference>
<gene>
    <name evidence="9" type="ORF">CAPTEDRAFT_187200</name>
</gene>
<evidence type="ECO:0000313" key="11">
    <source>
        <dbReference type="Proteomes" id="UP000014760"/>
    </source>
</evidence>
<dbReference type="GO" id="GO:0005886">
    <property type="term" value="C:plasma membrane"/>
    <property type="evidence" value="ECO:0007669"/>
    <property type="project" value="UniProtKB-SubCell"/>
</dbReference>
<dbReference type="Gene3D" id="1.20.1070.10">
    <property type="entry name" value="Rhodopsin 7-helix transmembrane proteins"/>
    <property type="match status" value="1"/>
</dbReference>
<keyword evidence="4 7" id="KW-1133">Transmembrane helix</keyword>
<dbReference type="STRING" id="283909.R7VG04"/>
<proteinExistence type="inferred from homology"/>
<evidence type="ECO:0000256" key="1">
    <source>
        <dbReference type="ARBA" id="ARBA00004651"/>
    </source>
</evidence>
<feature type="transmembrane region" description="Helical" evidence="7">
    <location>
        <begin position="234"/>
        <end position="253"/>
    </location>
</feature>
<evidence type="ECO:0000256" key="6">
    <source>
        <dbReference type="RuleBase" id="RU000688"/>
    </source>
</evidence>
<evidence type="ECO:0000256" key="2">
    <source>
        <dbReference type="ARBA" id="ARBA00022475"/>
    </source>
</evidence>
<dbReference type="InterPro" id="IPR000276">
    <property type="entry name" value="GPCR_Rhodpsn"/>
</dbReference>
<dbReference type="EMBL" id="AMQN01004606">
    <property type="status" value="NOT_ANNOTATED_CDS"/>
    <property type="molecule type" value="Genomic_DNA"/>
</dbReference>
<keyword evidence="6" id="KW-0675">Receptor</keyword>
<evidence type="ECO:0000259" key="8">
    <source>
        <dbReference type="PROSITE" id="PS50262"/>
    </source>
</evidence>
<comment type="subcellular location">
    <subcellularLocation>
        <location evidence="1">Cell membrane</location>
        <topology evidence="1">Multi-pass membrane protein</topology>
    </subcellularLocation>
</comment>
<dbReference type="PROSITE" id="PS00237">
    <property type="entry name" value="G_PROTEIN_RECEP_F1_1"/>
    <property type="match status" value="1"/>
</dbReference>
<organism evidence="9">
    <name type="scientific">Capitella teleta</name>
    <name type="common">Polychaete worm</name>
    <dbReference type="NCBI Taxonomy" id="283909"/>
    <lineage>
        <taxon>Eukaryota</taxon>
        <taxon>Metazoa</taxon>
        <taxon>Spiralia</taxon>
        <taxon>Lophotrochozoa</taxon>
        <taxon>Annelida</taxon>
        <taxon>Polychaeta</taxon>
        <taxon>Sedentaria</taxon>
        <taxon>Scolecida</taxon>
        <taxon>Capitellidae</taxon>
        <taxon>Capitella</taxon>
    </lineage>
</organism>
<dbReference type="OMA" id="PHERNRI"/>
<feature type="transmembrane region" description="Helical" evidence="7">
    <location>
        <begin position="12"/>
        <end position="32"/>
    </location>
</feature>